<dbReference type="PANTHER" id="PTHR30203:SF32">
    <property type="entry name" value="CATION EFFLUX SYSTEM PROTEIN CUSC"/>
    <property type="match status" value="1"/>
</dbReference>
<sequence length="529" mass="55094">MRRLSPLFLVLLAGCSLAPKYERPAMPVPPSWPVGDAYLRASEASLPTVTYRDIFRDARLQALIDKALANNRDLRIAVANIESARAQYRIQRASLLPTVNGSARYSYSGGGNGARSTAGSGSTGNSGTGGVGTGTGTGVDTGTGTGGTGTGGTGTGSTGTVITTGNGNSAFSVDLGITAFELDLFGRVRSLTGAALSRYFATEAAARATRLTLVGDVADAWLTYAADESLLKIAEDTAKSAEVSVRLTEARRAGGVSPRTDLRQAQQILFTAQSDVAQQRTQLAQDVNALQLLVGASIDPAMLPQSIEEAQGTVAALPAGLDSGVLLRRPDVVQAEYQLRAANAQIGAARAALFPRISLTGLVGFASNALSSLFSGGAFNYSVAPSVSYPIFQAGAGIANVRYSEAQRDVLLATYERAIQIAFQETADALARQGTITDQLQANVNNQAAALDTYNLTQARYRGGIDTYLSSLDAQRSLYSAQRTLIATQLTGASNRVTLYRVLGGDSLLDATANGPQPVTAIGAPRQDP</sequence>
<dbReference type="PROSITE" id="PS51257">
    <property type="entry name" value="PROKAR_LIPOPROTEIN"/>
    <property type="match status" value="1"/>
</dbReference>
<feature type="region of interest" description="Disordered" evidence="3">
    <location>
        <begin position="110"/>
        <end position="156"/>
    </location>
</feature>
<keyword evidence="2" id="KW-0449">Lipoprotein</keyword>
<dbReference type="NCBIfam" id="TIGR01845">
    <property type="entry name" value="outer_NodT"/>
    <property type="match status" value="1"/>
</dbReference>
<evidence type="ECO:0000313" key="5">
    <source>
        <dbReference type="Proteomes" id="UP000529795"/>
    </source>
</evidence>
<feature type="compositionally biased region" description="Gly residues" evidence="3">
    <location>
        <begin position="121"/>
        <end position="156"/>
    </location>
</feature>
<dbReference type="Proteomes" id="UP000529795">
    <property type="component" value="Unassembled WGS sequence"/>
</dbReference>
<dbReference type="Gene3D" id="1.20.1600.10">
    <property type="entry name" value="Outer membrane efflux proteins (OEP)"/>
    <property type="match status" value="2"/>
</dbReference>
<dbReference type="GO" id="GO:0005886">
    <property type="term" value="C:plasma membrane"/>
    <property type="evidence" value="ECO:0007669"/>
    <property type="project" value="UniProtKB-SubCell"/>
</dbReference>
<name>A0A840F5U6_9SPHN</name>
<evidence type="ECO:0000256" key="2">
    <source>
        <dbReference type="RuleBase" id="RU362097"/>
    </source>
</evidence>
<comment type="similarity">
    <text evidence="1 2">Belongs to the outer membrane factor (OMF) (TC 1.B.17) family.</text>
</comment>
<evidence type="ECO:0000313" key="4">
    <source>
        <dbReference type="EMBL" id="MBB4153280.1"/>
    </source>
</evidence>
<comment type="subcellular location">
    <subcellularLocation>
        <location evidence="2">Cell membrane</location>
        <topology evidence="2">Lipid-anchor</topology>
    </subcellularLocation>
</comment>
<proteinExistence type="inferred from homology"/>
<keyword evidence="5" id="KW-1185">Reference proteome</keyword>
<comment type="caution">
    <text evidence="4">The sequence shown here is derived from an EMBL/GenBank/DDBJ whole genome shotgun (WGS) entry which is preliminary data.</text>
</comment>
<keyword evidence="2" id="KW-0472">Membrane</keyword>
<dbReference type="AlphaFoldDB" id="A0A840F5U6"/>
<dbReference type="Gene3D" id="2.20.200.10">
    <property type="entry name" value="Outer membrane efflux proteins (OEP)"/>
    <property type="match status" value="1"/>
</dbReference>
<evidence type="ECO:0000256" key="1">
    <source>
        <dbReference type="ARBA" id="ARBA00007613"/>
    </source>
</evidence>
<evidence type="ECO:0000256" key="3">
    <source>
        <dbReference type="SAM" id="MobiDB-lite"/>
    </source>
</evidence>
<dbReference type="PANTHER" id="PTHR30203">
    <property type="entry name" value="OUTER MEMBRANE CATION EFFLUX PROTEIN"/>
    <property type="match status" value="1"/>
</dbReference>
<dbReference type="GO" id="GO:0015562">
    <property type="term" value="F:efflux transmembrane transporter activity"/>
    <property type="evidence" value="ECO:0007669"/>
    <property type="project" value="InterPro"/>
</dbReference>
<dbReference type="Pfam" id="PF02321">
    <property type="entry name" value="OEP"/>
    <property type="match status" value="2"/>
</dbReference>
<keyword evidence="2" id="KW-0812">Transmembrane</keyword>
<gene>
    <name evidence="4" type="ORF">GGQ80_001182</name>
</gene>
<keyword evidence="2" id="KW-1134">Transmembrane beta strand</keyword>
<dbReference type="RefSeq" id="WP_183982985.1">
    <property type="nucleotide sequence ID" value="NZ_JACIEV010000003.1"/>
</dbReference>
<organism evidence="4 5">
    <name type="scientific">Sphingomonas jinjuensis</name>
    <dbReference type="NCBI Taxonomy" id="535907"/>
    <lineage>
        <taxon>Bacteria</taxon>
        <taxon>Pseudomonadati</taxon>
        <taxon>Pseudomonadota</taxon>
        <taxon>Alphaproteobacteria</taxon>
        <taxon>Sphingomonadales</taxon>
        <taxon>Sphingomonadaceae</taxon>
        <taxon>Sphingomonas</taxon>
    </lineage>
</organism>
<protein>
    <submittedName>
        <fullName evidence="4">Multidrug efflux system outer membrane protein</fullName>
    </submittedName>
</protein>
<dbReference type="InterPro" id="IPR003423">
    <property type="entry name" value="OMP_efflux"/>
</dbReference>
<dbReference type="InterPro" id="IPR010131">
    <property type="entry name" value="MdtP/NodT-like"/>
</dbReference>
<reference evidence="4 5" key="1">
    <citation type="submission" date="2020-08" db="EMBL/GenBank/DDBJ databases">
        <title>Genomic Encyclopedia of Type Strains, Phase IV (KMG-IV): sequencing the most valuable type-strain genomes for metagenomic binning, comparative biology and taxonomic classification.</title>
        <authorList>
            <person name="Goeker M."/>
        </authorList>
    </citation>
    <scope>NUCLEOTIDE SEQUENCE [LARGE SCALE GENOMIC DNA]</scope>
    <source>
        <strain evidence="4 5">YC6723</strain>
    </source>
</reference>
<dbReference type="SUPFAM" id="SSF56954">
    <property type="entry name" value="Outer membrane efflux proteins (OEP)"/>
    <property type="match status" value="1"/>
</dbReference>
<dbReference type="EMBL" id="JACIEV010000003">
    <property type="protein sequence ID" value="MBB4153280.1"/>
    <property type="molecule type" value="Genomic_DNA"/>
</dbReference>
<keyword evidence="2" id="KW-0564">Palmitate</keyword>
<accession>A0A840F5U6</accession>